<dbReference type="AlphaFoldDB" id="A0AAW6GGE3"/>
<dbReference type="InterPro" id="IPR011010">
    <property type="entry name" value="DNA_brk_join_enz"/>
</dbReference>
<dbReference type="PANTHER" id="PTHR30349">
    <property type="entry name" value="PHAGE INTEGRASE-RELATED"/>
    <property type="match status" value="1"/>
</dbReference>
<evidence type="ECO:0000313" key="5">
    <source>
        <dbReference type="EMBL" id="MDC1857157.1"/>
    </source>
</evidence>
<keyword evidence="2" id="KW-0233">DNA recombination</keyword>
<evidence type="ECO:0000313" key="6">
    <source>
        <dbReference type="Proteomes" id="UP001214113"/>
    </source>
</evidence>
<dbReference type="PANTHER" id="PTHR30349:SF64">
    <property type="entry name" value="PROPHAGE INTEGRASE INTD-RELATED"/>
    <property type="match status" value="1"/>
</dbReference>
<evidence type="ECO:0000259" key="3">
    <source>
        <dbReference type="Pfam" id="PF13102"/>
    </source>
</evidence>
<dbReference type="InterPro" id="IPR025269">
    <property type="entry name" value="SAM-like_dom"/>
</dbReference>
<gene>
    <name evidence="5" type="ORF">POZ22_20625</name>
</gene>
<dbReference type="RefSeq" id="WP_272196244.1">
    <property type="nucleotide sequence ID" value="NZ_JAQNSB010000047.1"/>
</dbReference>
<sequence length="357" mass="42177">MKRQTFNVLFFIRKTKLKKSGETPIMLRITIEGQLTELQLKRDVMPTQWNQAKERCTSRDATSMEINRYLESVKLRLLDIHREMEDAGKLINPMEVKRRFLGLDEKHLMFFEVFQEHNDKCRELIGKDYAKVTISRFDTCLRYFKEMALKKYHLKDIPMKEISHAIIQDYIHFLKAQKDLQENTVIRYMKVVKKITNMALANDWMEKDPFINIRFHEQEVHKEFLIKEELETMQNKVFDVPRLDLVRDIFLFQCFTGLAFIDVSELKAEHLVSDNQGNLWIRKARQKTKVMCNIPLLDIPLAILEKYKGHPLAKKKGTLLPVPCNQKLNSYLKEIADLCGIKKNLTTHTGKHHTISI</sequence>
<dbReference type="Proteomes" id="UP001214113">
    <property type="component" value="Unassembled WGS sequence"/>
</dbReference>
<reference evidence="5" key="1">
    <citation type="submission" date="2022-10" db="EMBL/GenBank/DDBJ databases">
        <title>Human gut microbiome strain richness.</title>
        <authorList>
            <person name="Chen-Liaw A."/>
        </authorList>
    </citation>
    <scope>NUCLEOTIDE SEQUENCE</scope>
    <source>
        <strain evidence="5">BSD2780061687st1_G10_BSD2780061687b_171204</strain>
    </source>
</reference>
<dbReference type="InterPro" id="IPR050090">
    <property type="entry name" value="Tyrosine_recombinase_XerCD"/>
</dbReference>
<evidence type="ECO:0000259" key="4">
    <source>
        <dbReference type="Pfam" id="PF17293"/>
    </source>
</evidence>
<dbReference type="Gene3D" id="1.10.150.130">
    <property type="match status" value="1"/>
</dbReference>
<feature type="domain" description="Arm DNA-binding" evidence="4">
    <location>
        <begin position="10"/>
        <end position="93"/>
    </location>
</feature>
<proteinExistence type="predicted"/>
<evidence type="ECO:0000256" key="1">
    <source>
        <dbReference type="ARBA" id="ARBA00023125"/>
    </source>
</evidence>
<keyword evidence="1" id="KW-0238">DNA-binding</keyword>
<comment type="caution">
    <text evidence="5">The sequence shown here is derived from an EMBL/GenBank/DDBJ whole genome shotgun (WGS) entry which is preliminary data.</text>
</comment>
<name>A0AAW6GGE3_BACUN</name>
<dbReference type="InterPro" id="IPR010998">
    <property type="entry name" value="Integrase_recombinase_N"/>
</dbReference>
<dbReference type="GO" id="GO:0003677">
    <property type="term" value="F:DNA binding"/>
    <property type="evidence" value="ECO:0007669"/>
    <property type="project" value="UniProtKB-KW"/>
</dbReference>
<dbReference type="InterPro" id="IPR013762">
    <property type="entry name" value="Integrase-like_cat_sf"/>
</dbReference>
<evidence type="ECO:0000256" key="2">
    <source>
        <dbReference type="ARBA" id="ARBA00023172"/>
    </source>
</evidence>
<organism evidence="5 6">
    <name type="scientific">Bacteroides uniformis</name>
    <dbReference type="NCBI Taxonomy" id="820"/>
    <lineage>
        <taxon>Bacteria</taxon>
        <taxon>Pseudomonadati</taxon>
        <taxon>Bacteroidota</taxon>
        <taxon>Bacteroidia</taxon>
        <taxon>Bacteroidales</taxon>
        <taxon>Bacteroidaceae</taxon>
        <taxon>Bacteroides</taxon>
    </lineage>
</organism>
<dbReference type="EMBL" id="JAQNSB010000047">
    <property type="protein sequence ID" value="MDC1857157.1"/>
    <property type="molecule type" value="Genomic_DNA"/>
</dbReference>
<protein>
    <submittedName>
        <fullName evidence="5">Site-specific integrase</fullName>
    </submittedName>
</protein>
<dbReference type="Pfam" id="PF17293">
    <property type="entry name" value="Arm-DNA-bind_5"/>
    <property type="match status" value="1"/>
</dbReference>
<dbReference type="Gene3D" id="1.10.443.10">
    <property type="entry name" value="Intergrase catalytic core"/>
    <property type="match status" value="1"/>
</dbReference>
<dbReference type="GO" id="GO:0015074">
    <property type="term" value="P:DNA integration"/>
    <property type="evidence" value="ECO:0007669"/>
    <property type="project" value="InterPro"/>
</dbReference>
<dbReference type="CDD" id="cd01185">
    <property type="entry name" value="INTN1_C_like"/>
    <property type="match status" value="1"/>
</dbReference>
<dbReference type="Pfam" id="PF13102">
    <property type="entry name" value="Phage_int_SAM_5"/>
    <property type="match status" value="1"/>
</dbReference>
<dbReference type="InterPro" id="IPR035386">
    <property type="entry name" value="Arm-DNA-bind_5"/>
</dbReference>
<feature type="domain" description="Phage integrase SAM-like" evidence="3">
    <location>
        <begin position="109"/>
        <end position="211"/>
    </location>
</feature>
<dbReference type="GO" id="GO:0006310">
    <property type="term" value="P:DNA recombination"/>
    <property type="evidence" value="ECO:0007669"/>
    <property type="project" value="UniProtKB-KW"/>
</dbReference>
<dbReference type="SUPFAM" id="SSF56349">
    <property type="entry name" value="DNA breaking-rejoining enzymes"/>
    <property type="match status" value="1"/>
</dbReference>
<accession>A0AAW6GGE3</accession>